<dbReference type="Gene3D" id="1.10.150.320">
    <property type="entry name" value="Photosystem II 12 kDa extrinsic protein"/>
    <property type="match status" value="1"/>
</dbReference>
<protein>
    <recommendedName>
        <fullName evidence="2">Helix-hairpin-helix DNA-binding motif class 1 domain-containing protein</fullName>
    </recommendedName>
</protein>
<dbReference type="GO" id="GO:0015627">
    <property type="term" value="C:type II protein secretion system complex"/>
    <property type="evidence" value="ECO:0007669"/>
    <property type="project" value="TreeGrafter"/>
</dbReference>
<dbReference type="Pfam" id="PF12836">
    <property type="entry name" value="HHH_3"/>
    <property type="match status" value="1"/>
</dbReference>
<dbReference type="GO" id="GO:0015628">
    <property type="term" value="P:protein secretion by the type II secretion system"/>
    <property type="evidence" value="ECO:0007669"/>
    <property type="project" value="TreeGrafter"/>
</dbReference>
<feature type="domain" description="Helix-hairpin-helix DNA-binding motif class 1" evidence="2">
    <location>
        <begin position="55"/>
        <end position="74"/>
    </location>
</feature>
<dbReference type="Proteomes" id="UP000051096">
    <property type="component" value="Unassembled WGS sequence"/>
</dbReference>
<evidence type="ECO:0000313" key="4">
    <source>
        <dbReference type="Proteomes" id="UP000051096"/>
    </source>
</evidence>
<dbReference type="EMBL" id="LJUO01000172">
    <property type="protein sequence ID" value="KPK68371.1"/>
    <property type="molecule type" value="Genomic_DNA"/>
</dbReference>
<dbReference type="PATRIC" id="fig|1703780.3.peg.1970"/>
<evidence type="ECO:0000256" key="1">
    <source>
        <dbReference type="SAM" id="Phobius"/>
    </source>
</evidence>
<feature type="domain" description="Helix-hairpin-helix DNA-binding motif class 1" evidence="2">
    <location>
        <begin position="85"/>
        <end position="104"/>
    </location>
</feature>
<organism evidence="3 4">
    <name type="scientific">candidate division WOR_3 bacterium SM23_60</name>
    <dbReference type="NCBI Taxonomy" id="1703780"/>
    <lineage>
        <taxon>Bacteria</taxon>
        <taxon>Bacteria division WOR-3</taxon>
    </lineage>
</organism>
<evidence type="ECO:0000313" key="3">
    <source>
        <dbReference type="EMBL" id="KPK68371.1"/>
    </source>
</evidence>
<dbReference type="SUPFAM" id="SSF47781">
    <property type="entry name" value="RuvA domain 2-like"/>
    <property type="match status" value="1"/>
</dbReference>
<dbReference type="NCBIfam" id="TIGR00426">
    <property type="entry name" value="competence protein ComEA helix-hairpin-helix repeat region"/>
    <property type="match status" value="1"/>
</dbReference>
<proteinExistence type="predicted"/>
<dbReference type="InterPro" id="IPR010994">
    <property type="entry name" value="RuvA_2-like"/>
</dbReference>
<reference evidence="3 4" key="1">
    <citation type="journal article" date="2015" name="Microbiome">
        <title>Genomic resolution of linkages in carbon, nitrogen, and sulfur cycling among widespread estuary sediment bacteria.</title>
        <authorList>
            <person name="Baker B.J."/>
            <person name="Lazar C.S."/>
            <person name="Teske A.P."/>
            <person name="Dick G.J."/>
        </authorList>
    </citation>
    <scope>NUCLEOTIDE SEQUENCE [LARGE SCALE GENOMIC DNA]</scope>
    <source>
        <strain evidence="3">SM23_60</strain>
    </source>
</reference>
<sequence>MKLSRRETIVLLVLVVCFIVINIVNYIKREQRKAHHVLYIEELTVQISVNAASTEELETLPGIGPSLASRIIEYRHIHGGFKTLDDLKNVKGIGEKLFAKIQPYLKL</sequence>
<dbReference type="AlphaFoldDB" id="A0A0S8G5M8"/>
<name>A0A0S8G5M8_UNCW3</name>
<dbReference type="GO" id="GO:0006281">
    <property type="term" value="P:DNA repair"/>
    <property type="evidence" value="ECO:0007669"/>
    <property type="project" value="InterPro"/>
</dbReference>
<evidence type="ECO:0000259" key="2">
    <source>
        <dbReference type="SMART" id="SM00278"/>
    </source>
</evidence>
<dbReference type="PANTHER" id="PTHR21180">
    <property type="entry name" value="ENDONUCLEASE/EXONUCLEASE/PHOSPHATASE FAMILY DOMAIN-CONTAINING PROTEIN 1"/>
    <property type="match status" value="1"/>
</dbReference>
<dbReference type="GO" id="GO:0003677">
    <property type="term" value="F:DNA binding"/>
    <property type="evidence" value="ECO:0007669"/>
    <property type="project" value="InterPro"/>
</dbReference>
<dbReference type="PANTHER" id="PTHR21180:SF32">
    <property type="entry name" value="ENDONUCLEASE_EXONUCLEASE_PHOSPHATASE FAMILY DOMAIN-CONTAINING PROTEIN 1"/>
    <property type="match status" value="1"/>
</dbReference>
<dbReference type="InterPro" id="IPR051675">
    <property type="entry name" value="Endo/Exo/Phosphatase_dom_1"/>
</dbReference>
<dbReference type="SMART" id="SM00278">
    <property type="entry name" value="HhH1"/>
    <property type="match status" value="2"/>
</dbReference>
<feature type="transmembrane region" description="Helical" evidence="1">
    <location>
        <begin position="9"/>
        <end position="27"/>
    </location>
</feature>
<keyword evidence="1" id="KW-1133">Transmembrane helix</keyword>
<keyword evidence="1" id="KW-0472">Membrane</keyword>
<dbReference type="InterPro" id="IPR004509">
    <property type="entry name" value="Competence_ComEA_HhH"/>
</dbReference>
<keyword evidence="1" id="KW-0812">Transmembrane</keyword>
<accession>A0A0S8G5M8</accession>
<dbReference type="InterPro" id="IPR003583">
    <property type="entry name" value="Hlx-hairpin-Hlx_DNA-bd_motif"/>
</dbReference>
<gene>
    <name evidence="3" type="ORF">AMJ87_12035</name>
</gene>
<comment type="caution">
    <text evidence="3">The sequence shown here is derived from an EMBL/GenBank/DDBJ whole genome shotgun (WGS) entry which is preliminary data.</text>
</comment>